<dbReference type="Proteomes" id="UP000277537">
    <property type="component" value="Unassembled WGS sequence"/>
</dbReference>
<feature type="chain" id="PRO_5018571513" evidence="1">
    <location>
        <begin position="20"/>
        <end position="243"/>
    </location>
</feature>
<accession>A0A3R9FRJ1</accession>
<organism evidence="2 3">
    <name type="scientific">Acinetobacter johnsonii</name>
    <dbReference type="NCBI Taxonomy" id="40214"/>
    <lineage>
        <taxon>Bacteria</taxon>
        <taxon>Pseudomonadati</taxon>
        <taxon>Pseudomonadota</taxon>
        <taxon>Gammaproteobacteria</taxon>
        <taxon>Moraxellales</taxon>
        <taxon>Moraxellaceae</taxon>
        <taxon>Acinetobacter</taxon>
    </lineage>
</organism>
<dbReference type="EMBL" id="RHXE01000015">
    <property type="protein sequence ID" value="RSE23578.1"/>
    <property type="molecule type" value="Genomic_DNA"/>
</dbReference>
<keyword evidence="2" id="KW-0675">Receptor</keyword>
<dbReference type="Gene3D" id="3.30.1150.10">
    <property type="match status" value="1"/>
</dbReference>
<comment type="caution">
    <text evidence="2">The sequence shown here is derived from an EMBL/GenBank/DDBJ whole genome shotgun (WGS) entry which is preliminary data.</text>
</comment>
<evidence type="ECO:0000256" key="1">
    <source>
        <dbReference type="SAM" id="SignalP"/>
    </source>
</evidence>
<gene>
    <name evidence="2" type="ORF">EGT73_08590</name>
</gene>
<name>A0A3R9FRJ1_ACIJO</name>
<dbReference type="AlphaFoldDB" id="A0A3R9FRJ1"/>
<protein>
    <submittedName>
        <fullName evidence="2">TonB-dependent receptor</fullName>
    </submittedName>
</protein>
<evidence type="ECO:0000313" key="2">
    <source>
        <dbReference type="EMBL" id="RSE23578.1"/>
    </source>
</evidence>
<sequence length="243" mass="27558">MKPLFLLALSTLPFHLSHAAQPPLELTIQKSSAQSAHLTTRIQWLDFPKPQYKNSDLNQQNRAAIIRVYADETGDVTKATVQETTGIKALDEKLVNAVLQAKVKPFIEDDTALAVIGYQVFNLNLTPDDVEACNYSFDSKNWRAQQQQQKVPFQYQVQPKLALDSTQLNDHDRQIKFSFKADKHGNIKKPKIIKGSGIYELDQQVLQAVANSKVSVKRTASTLWLYKKSKFKDVIEFDLESCH</sequence>
<dbReference type="RefSeq" id="WP_125274095.1">
    <property type="nucleotide sequence ID" value="NZ_RHXE01000015.1"/>
</dbReference>
<evidence type="ECO:0000313" key="3">
    <source>
        <dbReference type="Proteomes" id="UP000277537"/>
    </source>
</evidence>
<reference evidence="2 3" key="1">
    <citation type="submission" date="2018-10" db="EMBL/GenBank/DDBJ databases">
        <title>Transmission dynamics of multidrug resistant bacteria on intensive care unit surfaces.</title>
        <authorList>
            <person name="D'Souza A.W."/>
            <person name="Potter R.F."/>
            <person name="Wallace M."/>
            <person name="Shupe A."/>
            <person name="Patel S."/>
            <person name="Sun S."/>
            <person name="Gul D."/>
            <person name="Kwon J.H."/>
            <person name="Andleeb S."/>
            <person name="Burnham C.-A.D."/>
            <person name="Dantas G."/>
        </authorList>
    </citation>
    <scope>NUCLEOTIDE SEQUENCE [LARGE SCALE GENOMIC DNA]</scope>
    <source>
        <strain evidence="2 3">AJ_385</strain>
    </source>
</reference>
<proteinExistence type="predicted"/>
<feature type="signal peptide" evidence="1">
    <location>
        <begin position="1"/>
        <end position="19"/>
    </location>
</feature>
<keyword evidence="1" id="KW-0732">Signal</keyword>
<dbReference type="SUPFAM" id="SSF74653">
    <property type="entry name" value="TolA/TonB C-terminal domain"/>
    <property type="match status" value="1"/>
</dbReference>